<protein>
    <submittedName>
        <fullName evidence="2">Uncharacterized protein</fullName>
    </submittedName>
</protein>
<reference evidence="2 3" key="1">
    <citation type="submission" date="2016-10" db="EMBL/GenBank/DDBJ databases">
        <title>Genome sequence of the basidiomycete white-rot fungus Trametes pubescens.</title>
        <authorList>
            <person name="Makela M.R."/>
            <person name="Granchi Z."/>
            <person name="Peng M."/>
            <person name="De Vries R.P."/>
            <person name="Grigoriev I."/>
            <person name="Riley R."/>
            <person name="Hilden K."/>
        </authorList>
    </citation>
    <scope>NUCLEOTIDE SEQUENCE [LARGE SCALE GENOMIC DNA]</scope>
    <source>
        <strain evidence="2 3">FBCC735</strain>
    </source>
</reference>
<organism evidence="2 3">
    <name type="scientific">Trametes pubescens</name>
    <name type="common">White-rot fungus</name>
    <dbReference type="NCBI Taxonomy" id="154538"/>
    <lineage>
        <taxon>Eukaryota</taxon>
        <taxon>Fungi</taxon>
        <taxon>Dikarya</taxon>
        <taxon>Basidiomycota</taxon>
        <taxon>Agaricomycotina</taxon>
        <taxon>Agaricomycetes</taxon>
        <taxon>Polyporales</taxon>
        <taxon>Polyporaceae</taxon>
        <taxon>Trametes</taxon>
    </lineage>
</organism>
<sequence>MPLNAMRGGEGRSSAGSYPEGAPPPLITDKAEYGTAGQEAPSGAGLRKPSVSRTIASQSEGTNPGAGEGPALGVLPHAGGVRLLAIEGIPVGVSAARSSNAI</sequence>
<proteinExistence type="predicted"/>
<comment type="caution">
    <text evidence="2">The sequence shown here is derived from an EMBL/GenBank/DDBJ whole genome shotgun (WGS) entry which is preliminary data.</text>
</comment>
<accession>A0A1M2VLF6</accession>
<feature type="compositionally biased region" description="Polar residues" evidence="1">
    <location>
        <begin position="51"/>
        <end position="62"/>
    </location>
</feature>
<evidence type="ECO:0000313" key="3">
    <source>
        <dbReference type="Proteomes" id="UP000184267"/>
    </source>
</evidence>
<feature type="region of interest" description="Disordered" evidence="1">
    <location>
        <begin position="1"/>
        <end position="74"/>
    </location>
</feature>
<dbReference type="EMBL" id="MNAD01001042">
    <property type="protein sequence ID" value="OJT08439.1"/>
    <property type="molecule type" value="Genomic_DNA"/>
</dbReference>
<evidence type="ECO:0000313" key="2">
    <source>
        <dbReference type="EMBL" id="OJT08439.1"/>
    </source>
</evidence>
<name>A0A1M2VLF6_TRAPU</name>
<dbReference type="AlphaFoldDB" id="A0A1M2VLF6"/>
<evidence type="ECO:0000256" key="1">
    <source>
        <dbReference type="SAM" id="MobiDB-lite"/>
    </source>
</evidence>
<gene>
    <name evidence="2" type="ORF">TRAPUB_622</name>
</gene>
<keyword evidence="3" id="KW-1185">Reference proteome</keyword>
<dbReference type="Proteomes" id="UP000184267">
    <property type="component" value="Unassembled WGS sequence"/>
</dbReference>